<evidence type="ECO:0000259" key="1">
    <source>
        <dbReference type="PROSITE" id="PS50003"/>
    </source>
</evidence>
<dbReference type="GeneID" id="19947723"/>
<evidence type="ECO:0000313" key="2">
    <source>
        <dbReference type="EMBL" id="EQC35718.1"/>
    </source>
</evidence>
<dbReference type="InterPro" id="IPR011993">
    <property type="entry name" value="PH-like_dom_sf"/>
</dbReference>
<dbReference type="InterPro" id="IPR001849">
    <property type="entry name" value="PH_domain"/>
</dbReference>
<gene>
    <name evidence="2" type="ORF">SDRG_06996</name>
</gene>
<proteinExistence type="predicted"/>
<accession>T0RTA2</accession>
<organism evidence="2 3">
    <name type="scientific">Saprolegnia diclina (strain VS20)</name>
    <dbReference type="NCBI Taxonomy" id="1156394"/>
    <lineage>
        <taxon>Eukaryota</taxon>
        <taxon>Sar</taxon>
        <taxon>Stramenopiles</taxon>
        <taxon>Oomycota</taxon>
        <taxon>Saprolegniomycetes</taxon>
        <taxon>Saprolegniales</taxon>
        <taxon>Saprolegniaceae</taxon>
        <taxon>Saprolegnia</taxon>
    </lineage>
</organism>
<dbReference type="AlphaFoldDB" id="T0RTA2"/>
<name>T0RTA2_SAPDV</name>
<dbReference type="eggNOG" id="ENOG502RGHI">
    <property type="taxonomic scope" value="Eukaryota"/>
</dbReference>
<dbReference type="RefSeq" id="XP_008611035.1">
    <property type="nucleotide sequence ID" value="XM_008612813.1"/>
</dbReference>
<dbReference type="CDD" id="cd00821">
    <property type="entry name" value="PH"/>
    <property type="match status" value="1"/>
</dbReference>
<dbReference type="InParanoid" id="T0RTA2"/>
<reference evidence="2 3" key="1">
    <citation type="submission" date="2012-04" db="EMBL/GenBank/DDBJ databases">
        <title>The Genome Sequence of Saprolegnia declina VS20.</title>
        <authorList>
            <consortium name="The Broad Institute Genome Sequencing Platform"/>
            <person name="Russ C."/>
            <person name="Nusbaum C."/>
            <person name="Tyler B."/>
            <person name="van West P."/>
            <person name="Dieguez-Uribeondo J."/>
            <person name="de Bruijn I."/>
            <person name="Tripathy S."/>
            <person name="Jiang R."/>
            <person name="Young S.K."/>
            <person name="Zeng Q."/>
            <person name="Gargeya S."/>
            <person name="Fitzgerald M."/>
            <person name="Haas B."/>
            <person name="Abouelleil A."/>
            <person name="Alvarado L."/>
            <person name="Arachchi H.M."/>
            <person name="Berlin A."/>
            <person name="Chapman S.B."/>
            <person name="Goldberg J."/>
            <person name="Griggs A."/>
            <person name="Gujja S."/>
            <person name="Hansen M."/>
            <person name="Howarth C."/>
            <person name="Imamovic A."/>
            <person name="Larimer J."/>
            <person name="McCowen C."/>
            <person name="Montmayeur A."/>
            <person name="Murphy C."/>
            <person name="Neiman D."/>
            <person name="Pearson M."/>
            <person name="Priest M."/>
            <person name="Roberts A."/>
            <person name="Saif S."/>
            <person name="Shea T."/>
            <person name="Sisk P."/>
            <person name="Sykes S."/>
            <person name="Wortman J."/>
            <person name="Nusbaum C."/>
            <person name="Birren B."/>
        </authorList>
    </citation>
    <scope>NUCLEOTIDE SEQUENCE [LARGE SCALE GENOMIC DNA]</scope>
    <source>
        <strain evidence="2 3">VS20</strain>
    </source>
</reference>
<dbReference type="PROSITE" id="PS50003">
    <property type="entry name" value="PH_DOMAIN"/>
    <property type="match status" value="1"/>
</dbReference>
<sequence length="379" mass="41169">MVAESSPLSAGASFLHTPQPHHDILFFGTLDKRRDGAVRGGWATRLFLLTSQWLVYFRLTSKLEILGEERERVHLKSIAKVRVAAESEVPSAAVEVAKEFVYLEITLQSHRVLLMRTSRSEAAAVDTWVAAINEQREVLLQPTPKLMYSGTAKVPTPAPTPVPPESTPSTVHRFDHAIALVGMVDDYTEREEFVVAKNVAFGQRIELGVVKQGGACLLMLDDGGVARIGTQALLGSWDANETCWVEFLGASVPCEVEVSVSCQVVKHTPPITRASSDAALLAPSPWHTLLRKASDGASLGFLLLAILVHFMYGVQGFHWSHKACLTAGAALAITSLLHSSDTTSATRLKRAARRSQASLIPKVQLTLIVHQCRRTAAAS</sequence>
<keyword evidence="3" id="KW-1185">Reference proteome</keyword>
<protein>
    <recommendedName>
        <fullName evidence="1">PH domain-containing protein</fullName>
    </recommendedName>
</protein>
<evidence type="ECO:0000313" key="3">
    <source>
        <dbReference type="Proteomes" id="UP000030762"/>
    </source>
</evidence>
<dbReference type="Gene3D" id="2.30.29.30">
    <property type="entry name" value="Pleckstrin-homology domain (PH domain)/Phosphotyrosine-binding domain (PTB)"/>
    <property type="match status" value="1"/>
</dbReference>
<dbReference type="SUPFAM" id="SSF50729">
    <property type="entry name" value="PH domain-like"/>
    <property type="match status" value="1"/>
</dbReference>
<dbReference type="OrthoDB" id="68469at2759"/>
<dbReference type="OMA" id="DANETCW"/>
<dbReference type="Proteomes" id="UP000030762">
    <property type="component" value="Unassembled WGS sequence"/>
</dbReference>
<dbReference type="VEuPathDB" id="FungiDB:SDRG_06996"/>
<feature type="domain" description="PH" evidence="1">
    <location>
        <begin position="23"/>
        <end position="137"/>
    </location>
</feature>
<dbReference type="EMBL" id="JH767150">
    <property type="protein sequence ID" value="EQC35718.1"/>
    <property type="molecule type" value="Genomic_DNA"/>
</dbReference>